<evidence type="ECO:0000313" key="1">
    <source>
        <dbReference type="EMBL" id="TDT51986.1"/>
    </source>
</evidence>
<evidence type="ECO:0000313" key="2">
    <source>
        <dbReference type="Proteomes" id="UP000295325"/>
    </source>
</evidence>
<dbReference type="EMBL" id="SOAZ01000015">
    <property type="protein sequence ID" value="TDT51986.1"/>
    <property type="molecule type" value="Genomic_DNA"/>
</dbReference>
<gene>
    <name evidence="1" type="ORF">EDD71_11517</name>
</gene>
<reference evidence="1 2" key="1">
    <citation type="submission" date="2019-03" db="EMBL/GenBank/DDBJ databases">
        <title>Genomic Encyclopedia of Type Strains, Phase IV (KMG-IV): sequencing the most valuable type-strain genomes for metagenomic binning, comparative biology and taxonomic classification.</title>
        <authorList>
            <person name="Goeker M."/>
        </authorList>
    </citation>
    <scope>NUCLEOTIDE SEQUENCE [LARGE SCALE GENOMIC DNA]</scope>
    <source>
        <strain evidence="1 2">DSM 24455</strain>
    </source>
</reference>
<sequence>MDYLPIGSVVLLKGGTKKVMIYGRIQRAGRNGKIYDYLGAMYPEGYAGEKYQILFNHGEIEKVIFKGYSDDEEERYLEKIKNYQDEINKLKE</sequence>
<protein>
    <recommendedName>
        <fullName evidence="3">DUF4176 domain-containing protein</fullName>
    </recommendedName>
</protein>
<dbReference type="InterPro" id="IPR025233">
    <property type="entry name" value="DUF4176"/>
</dbReference>
<keyword evidence="2" id="KW-1185">Reference proteome</keyword>
<accession>A0A4R7KBY3</accession>
<dbReference type="Pfam" id="PF13780">
    <property type="entry name" value="DUF4176"/>
    <property type="match status" value="1"/>
</dbReference>
<dbReference type="RefSeq" id="WP_133628514.1">
    <property type="nucleotide sequence ID" value="NZ_SOAZ01000015.1"/>
</dbReference>
<dbReference type="OrthoDB" id="5124454at2"/>
<comment type="caution">
    <text evidence="1">The sequence shown here is derived from an EMBL/GenBank/DDBJ whole genome shotgun (WGS) entry which is preliminary data.</text>
</comment>
<evidence type="ECO:0008006" key="3">
    <source>
        <dbReference type="Google" id="ProtNLM"/>
    </source>
</evidence>
<organism evidence="1 2">
    <name type="scientific">Fonticella tunisiensis</name>
    <dbReference type="NCBI Taxonomy" id="1096341"/>
    <lineage>
        <taxon>Bacteria</taxon>
        <taxon>Bacillati</taxon>
        <taxon>Bacillota</taxon>
        <taxon>Clostridia</taxon>
        <taxon>Eubacteriales</taxon>
        <taxon>Clostridiaceae</taxon>
        <taxon>Fonticella</taxon>
    </lineage>
</organism>
<dbReference type="Proteomes" id="UP000295325">
    <property type="component" value="Unassembled WGS sequence"/>
</dbReference>
<dbReference type="AlphaFoldDB" id="A0A4R7KBY3"/>
<proteinExistence type="predicted"/>
<name>A0A4R7KBY3_9CLOT</name>